<feature type="domain" description="Glutathione synthase substrate-binding" evidence="12">
    <location>
        <begin position="224"/>
        <end position="331"/>
    </location>
</feature>
<feature type="binding site" evidence="10">
    <location>
        <position position="491"/>
    </location>
    <ligand>
        <name>ATP</name>
        <dbReference type="ChEBI" id="CHEBI:30616"/>
    </ligand>
</feature>
<dbReference type="GO" id="GO:0005829">
    <property type="term" value="C:cytosol"/>
    <property type="evidence" value="ECO:0007669"/>
    <property type="project" value="TreeGrafter"/>
</dbReference>
<keyword evidence="4 9" id="KW-0317">Glutathione biosynthesis</keyword>
<dbReference type="EMBL" id="JAQIZZ010000006">
    <property type="protein sequence ID" value="KAJ5537535.1"/>
    <property type="molecule type" value="Genomic_DNA"/>
</dbReference>
<proteinExistence type="inferred from homology"/>
<dbReference type="Gene3D" id="3.30.1490.80">
    <property type="match status" value="1"/>
</dbReference>
<evidence type="ECO:0000256" key="4">
    <source>
        <dbReference type="ARBA" id="ARBA00022684"/>
    </source>
</evidence>
<evidence type="ECO:0000256" key="9">
    <source>
        <dbReference type="PIRNR" id="PIRNR001558"/>
    </source>
</evidence>
<dbReference type="Pfam" id="PF03917">
    <property type="entry name" value="GSH_synth_ATP"/>
    <property type="match status" value="1"/>
</dbReference>
<evidence type="ECO:0000256" key="5">
    <source>
        <dbReference type="ARBA" id="ARBA00022723"/>
    </source>
</evidence>
<evidence type="ECO:0000313" key="13">
    <source>
        <dbReference type="EMBL" id="KAJ5537535.1"/>
    </source>
</evidence>
<dbReference type="GO" id="GO:0000287">
    <property type="term" value="F:magnesium ion binding"/>
    <property type="evidence" value="ECO:0007669"/>
    <property type="project" value="UniProtKB-UniRule"/>
</dbReference>
<feature type="binding site" evidence="10">
    <location>
        <begin position="427"/>
        <end position="430"/>
    </location>
    <ligand>
        <name>ATP</name>
        <dbReference type="ChEBI" id="CHEBI:30616"/>
    </ligand>
</feature>
<accession>A0AAD6GD40</accession>
<dbReference type="Gene3D" id="3.40.50.1760">
    <property type="entry name" value="Glutathione synthase, substrate-binding domain superfamily, eukaryotic"/>
    <property type="match status" value="1"/>
</dbReference>
<dbReference type="InterPro" id="IPR004887">
    <property type="entry name" value="GSH_synth_subst-bd"/>
</dbReference>
<keyword evidence="6 9" id="KW-0547">Nucleotide-binding</keyword>
<evidence type="ECO:0000256" key="8">
    <source>
        <dbReference type="ARBA" id="ARBA00022842"/>
    </source>
</evidence>
<dbReference type="PIRSF" id="PIRSF001558">
    <property type="entry name" value="GSHase"/>
    <property type="match status" value="1"/>
</dbReference>
<dbReference type="SUPFAM" id="SSF56059">
    <property type="entry name" value="Glutathione synthetase ATP-binding domain-like"/>
    <property type="match status" value="1"/>
</dbReference>
<sequence length="511" mass="56615">MAEQAYPPELSEERLISLVTQIKVVFSNNHTKLGLTTETEHSVLSQPVGVSCFPTKFPRSQFQQALDIQKIYNKLYCAVAEDDDFIYNAIKDLLPGDALANALWGIYKAAKKAESVQDISVGIFRSDYMLHVSDDSSDSLDSISNTTLKQVEFNSFSCAGATHANKVVDMHRYLTRRGVYNVEENRVDLSSLPINKNVDSLVSCLALAHSTYGPPRAKLAKETAVLFLVQPTNFNIADERPIEYGLWNRDRPVPAYRLGFGPDVLQYTRLTDSRELLFQPPWLESASPIEISVVYLRAGYETYEYDQTGLDARLRLENSTAIKCPSILGHITTFKKVQQALTKPGALERFLTDCEAAAIRETFVPVFPLDESAEGLQARELAGNPETADDYILKPSLEGGGHNVYGEDIPGFLASIPESKWSSYILMERIQPPILSNLLMSSVGIDGGEVVSELGVLGTCLWRRGPEGQCEMLHNSVGGWTFKTKHADIDEMSVVKGYGCFDTPYLVGSAE</sequence>
<dbReference type="NCBIfam" id="TIGR01986">
    <property type="entry name" value="glut_syn_euk"/>
    <property type="match status" value="1"/>
</dbReference>
<evidence type="ECO:0000256" key="11">
    <source>
        <dbReference type="PIRSR" id="PIRSR001558-2"/>
    </source>
</evidence>
<feature type="binding site" evidence="10">
    <location>
        <position position="485"/>
    </location>
    <ligand>
        <name>ATP</name>
        <dbReference type="ChEBI" id="CHEBI:30616"/>
    </ligand>
</feature>
<comment type="cofactor">
    <cofactor evidence="9 11">
        <name>Mg(2+)</name>
        <dbReference type="ChEBI" id="CHEBI:18420"/>
    </cofactor>
    <text evidence="9 11">Binds 1 Mg(2+) ion per subunit.</text>
</comment>
<evidence type="ECO:0000313" key="14">
    <source>
        <dbReference type="Proteomes" id="UP001220324"/>
    </source>
</evidence>
<comment type="similarity">
    <text evidence="2 9">Belongs to the eukaryotic GSH synthase family.</text>
</comment>
<dbReference type="InterPro" id="IPR014042">
    <property type="entry name" value="Glutathione_synthase_a-hlx"/>
</dbReference>
<dbReference type="InterPro" id="IPR037013">
    <property type="entry name" value="GSH-S_sub-bd_sf"/>
</dbReference>
<feature type="binding site" evidence="10">
    <location>
        <position position="335"/>
    </location>
    <ligand>
        <name>ATP</name>
        <dbReference type="ChEBI" id="CHEBI:30616"/>
    </ligand>
</feature>
<reference evidence="13 14" key="1">
    <citation type="journal article" date="2023" name="IMA Fungus">
        <title>Comparative genomic study of the Penicillium genus elucidates a diverse pangenome and 15 lateral gene transfer events.</title>
        <authorList>
            <person name="Petersen C."/>
            <person name="Sorensen T."/>
            <person name="Nielsen M.R."/>
            <person name="Sondergaard T.E."/>
            <person name="Sorensen J.L."/>
            <person name="Fitzpatrick D.A."/>
            <person name="Frisvad J.C."/>
            <person name="Nielsen K.L."/>
        </authorList>
    </citation>
    <scope>NUCLEOTIDE SEQUENCE [LARGE SCALE GENOMIC DNA]</scope>
    <source>
        <strain evidence="13 14">IBT 35679</strain>
    </source>
</reference>
<dbReference type="GO" id="GO:0043295">
    <property type="term" value="F:glutathione binding"/>
    <property type="evidence" value="ECO:0007669"/>
    <property type="project" value="UniProtKB-UniRule"/>
</dbReference>
<dbReference type="GO" id="GO:0005524">
    <property type="term" value="F:ATP binding"/>
    <property type="evidence" value="ECO:0007669"/>
    <property type="project" value="UniProtKB-UniRule"/>
</dbReference>
<feature type="binding site" evidence="10">
    <location>
        <position position="405"/>
    </location>
    <ligand>
        <name>ATP</name>
        <dbReference type="ChEBI" id="CHEBI:30616"/>
    </ligand>
</feature>
<dbReference type="Pfam" id="PF03199">
    <property type="entry name" value="GSH_synthase"/>
    <property type="match status" value="1"/>
</dbReference>
<dbReference type="Gene3D" id="1.10.1080.10">
    <property type="entry name" value="Glutathione Synthetase, Chain A, domain 3"/>
    <property type="match status" value="1"/>
</dbReference>
<dbReference type="GO" id="GO:0004363">
    <property type="term" value="F:glutathione synthase activity"/>
    <property type="evidence" value="ECO:0007669"/>
    <property type="project" value="UniProtKB-UniRule"/>
</dbReference>
<keyword evidence="14" id="KW-1185">Reference proteome</keyword>
<evidence type="ECO:0000256" key="2">
    <source>
        <dbReference type="ARBA" id="ARBA00010385"/>
    </source>
</evidence>
<keyword evidence="8 9" id="KW-0460">Magnesium</keyword>
<evidence type="ECO:0000256" key="10">
    <source>
        <dbReference type="PIRSR" id="PIRSR001558-1"/>
    </source>
</evidence>
<keyword evidence="7 9" id="KW-0067">ATP-binding</keyword>
<evidence type="ECO:0000256" key="3">
    <source>
        <dbReference type="ARBA" id="ARBA00022598"/>
    </source>
</evidence>
<dbReference type="Proteomes" id="UP001220324">
    <property type="component" value="Unassembled WGS sequence"/>
</dbReference>
<dbReference type="InterPro" id="IPR014049">
    <property type="entry name" value="Glutathione_synthase_N_euk"/>
</dbReference>
<dbReference type="FunFam" id="3.30.1490.50:FF:000002">
    <property type="entry name" value="Glutathione synthetase"/>
    <property type="match status" value="1"/>
</dbReference>
<evidence type="ECO:0000259" key="12">
    <source>
        <dbReference type="Pfam" id="PF03199"/>
    </source>
</evidence>
<dbReference type="InterPro" id="IPR016185">
    <property type="entry name" value="PreATP-grasp_dom_sf"/>
</dbReference>
<dbReference type="PANTHER" id="PTHR11130:SF0">
    <property type="entry name" value="GLUTATHIONE SYNTHETASE"/>
    <property type="match status" value="1"/>
</dbReference>
<feature type="binding site" evidence="10">
    <location>
        <begin position="394"/>
        <end position="403"/>
    </location>
    <ligand>
        <name>ATP</name>
        <dbReference type="ChEBI" id="CHEBI:30616"/>
    </ligand>
</feature>
<evidence type="ECO:0000256" key="7">
    <source>
        <dbReference type="ARBA" id="ARBA00022840"/>
    </source>
</evidence>
<dbReference type="AlphaFoldDB" id="A0AAD6GD40"/>
<comment type="catalytic activity">
    <reaction evidence="9">
        <text>gamma-L-glutamyl-L-cysteine + glycine + ATP = glutathione + ADP + phosphate + H(+)</text>
        <dbReference type="Rhea" id="RHEA:13557"/>
        <dbReference type="ChEBI" id="CHEBI:15378"/>
        <dbReference type="ChEBI" id="CHEBI:30616"/>
        <dbReference type="ChEBI" id="CHEBI:43474"/>
        <dbReference type="ChEBI" id="CHEBI:57305"/>
        <dbReference type="ChEBI" id="CHEBI:57925"/>
        <dbReference type="ChEBI" id="CHEBI:58173"/>
        <dbReference type="ChEBI" id="CHEBI:456216"/>
        <dbReference type="EC" id="6.3.2.3"/>
    </reaction>
</comment>
<dbReference type="SUPFAM" id="SSF52440">
    <property type="entry name" value="PreATP-grasp domain"/>
    <property type="match status" value="1"/>
</dbReference>
<dbReference type="Gene3D" id="3.30.470.20">
    <property type="entry name" value="ATP-grasp fold, B domain"/>
    <property type="match status" value="1"/>
</dbReference>
<keyword evidence="3 9" id="KW-0436">Ligase</keyword>
<dbReference type="PANTHER" id="PTHR11130">
    <property type="entry name" value="GLUTATHIONE SYNTHETASE"/>
    <property type="match status" value="1"/>
</dbReference>
<dbReference type="InterPro" id="IPR014709">
    <property type="entry name" value="Glutathione_synthase_C_euk"/>
</dbReference>
<dbReference type="InterPro" id="IPR005615">
    <property type="entry name" value="Glutathione_synthase"/>
</dbReference>
<evidence type="ECO:0000256" key="6">
    <source>
        <dbReference type="ARBA" id="ARBA00022741"/>
    </source>
</evidence>
<comment type="caution">
    <text evidence="13">The sequence shown here is derived from an EMBL/GenBank/DDBJ whole genome shotgun (WGS) entry which is preliminary data.</text>
</comment>
<protein>
    <recommendedName>
        <fullName evidence="9">Glutathione synthetase</fullName>
        <shortName evidence="9">GSH-S</shortName>
        <ecNumber evidence="9">6.3.2.3</ecNumber>
    </recommendedName>
</protein>
<dbReference type="Gene3D" id="3.30.1490.50">
    <property type="match status" value="1"/>
</dbReference>
<name>A0AAD6GD40_9EURO</name>
<feature type="binding site" evidence="10">
    <location>
        <position position="453"/>
    </location>
    <ligand>
        <name>ATP</name>
        <dbReference type="ChEBI" id="CHEBI:30616"/>
    </ligand>
</feature>
<evidence type="ECO:0000256" key="1">
    <source>
        <dbReference type="ARBA" id="ARBA00004965"/>
    </source>
</evidence>
<comment type="pathway">
    <text evidence="1 9">Sulfur metabolism; glutathione biosynthesis; glutathione from L-cysteine and L-glutamate: step 2/2.</text>
</comment>
<keyword evidence="5 9" id="KW-0479">Metal-binding</keyword>
<gene>
    <name evidence="13" type="ORF">N7494_007014</name>
</gene>
<feature type="binding site" evidence="11">
    <location>
        <position position="398"/>
    </location>
    <ligand>
        <name>Mg(2+)</name>
        <dbReference type="ChEBI" id="CHEBI:18420"/>
    </ligand>
</feature>
<dbReference type="EC" id="6.3.2.3" evidence="9"/>
<organism evidence="13 14">
    <name type="scientific">Penicillium frequentans</name>
    <dbReference type="NCBI Taxonomy" id="3151616"/>
    <lineage>
        <taxon>Eukaryota</taxon>
        <taxon>Fungi</taxon>
        <taxon>Dikarya</taxon>
        <taxon>Ascomycota</taxon>
        <taxon>Pezizomycotina</taxon>
        <taxon>Eurotiomycetes</taxon>
        <taxon>Eurotiomycetidae</taxon>
        <taxon>Eurotiales</taxon>
        <taxon>Aspergillaceae</taxon>
        <taxon>Penicillium</taxon>
    </lineage>
</organism>